<evidence type="ECO:0000259" key="1">
    <source>
        <dbReference type="Pfam" id="PF07179"/>
    </source>
</evidence>
<evidence type="ECO:0000259" key="2">
    <source>
        <dbReference type="Pfam" id="PF14581"/>
    </source>
</evidence>
<accession>A0ABV1E4G1</accession>
<gene>
    <name evidence="3" type="ORF">WMO26_11955</name>
</gene>
<dbReference type="RefSeq" id="WP_349220690.1">
    <property type="nucleotide sequence ID" value="NZ_JBBMFD010000029.1"/>
</dbReference>
<sequence>MKVFNENEPVRNPKLRGTMRTLKQSAGALEEQVFLEALKQAKLLAPVEMEPVSAKGQGTSGESMPVTDDVRIRFLLIHTPDKVAYFPAFTDEEALEKGKWPGGKTPKSMILTLEDYCTLILSSEKGAAGIAVNPFEENVQVPRSQLAKLNGKAMPHMVKKDTKVLLGEPKEYPKELVEAVKEYLKTQKGVQKAYLQQMVKDGEESYLMIVDFEEISRKDLFEGIAEAAAPHLKDKLLDLVPYSENFGRDAAQKVTPFYAKKRFGLF</sequence>
<protein>
    <submittedName>
        <fullName evidence="3">Enhanced serine sensitivity protein SseB</fullName>
    </submittedName>
</protein>
<name>A0ABV1E4G1_9FIRM</name>
<organism evidence="3 4">
    <name type="scientific">Solibaculum intestinale</name>
    <dbReference type="NCBI Taxonomy" id="3133165"/>
    <lineage>
        <taxon>Bacteria</taxon>
        <taxon>Bacillati</taxon>
        <taxon>Bacillota</taxon>
        <taxon>Clostridia</taxon>
        <taxon>Eubacteriales</taxon>
        <taxon>Oscillospiraceae</taxon>
        <taxon>Solibaculum</taxon>
    </lineage>
</organism>
<evidence type="ECO:0000313" key="4">
    <source>
        <dbReference type="Proteomes" id="UP001489509"/>
    </source>
</evidence>
<dbReference type="Proteomes" id="UP001489509">
    <property type="component" value="Unassembled WGS sequence"/>
</dbReference>
<feature type="domain" description="SseB protein N-terminal" evidence="1">
    <location>
        <begin position="17"/>
        <end position="147"/>
    </location>
</feature>
<dbReference type="Pfam" id="PF14581">
    <property type="entry name" value="SseB_C"/>
    <property type="match status" value="1"/>
</dbReference>
<keyword evidence="4" id="KW-1185">Reference proteome</keyword>
<feature type="domain" description="SseB protein C-terminal" evidence="2">
    <location>
        <begin position="158"/>
        <end position="260"/>
    </location>
</feature>
<evidence type="ECO:0000313" key="3">
    <source>
        <dbReference type="EMBL" id="MEQ2441542.1"/>
    </source>
</evidence>
<dbReference type="Pfam" id="PF07179">
    <property type="entry name" value="SseB"/>
    <property type="match status" value="1"/>
</dbReference>
<proteinExistence type="predicted"/>
<reference evidence="3 4" key="1">
    <citation type="submission" date="2024-03" db="EMBL/GenBank/DDBJ databases">
        <title>Human intestinal bacterial collection.</title>
        <authorList>
            <person name="Pauvert C."/>
            <person name="Hitch T.C.A."/>
            <person name="Clavel T."/>
        </authorList>
    </citation>
    <scope>NUCLEOTIDE SEQUENCE [LARGE SCALE GENOMIC DNA]</scope>
    <source>
        <strain evidence="3 4">CLA-JM-H44</strain>
    </source>
</reference>
<dbReference type="InterPro" id="IPR027945">
    <property type="entry name" value="SseB_C"/>
</dbReference>
<comment type="caution">
    <text evidence="3">The sequence shown here is derived from an EMBL/GenBank/DDBJ whole genome shotgun (WGS) entry which is preliminary data.</text>
</comment>
<dbReference type="EMBL" id="JBBMFD010000029">
    <property type="protein sequence ID" value="MEQ2441542.1"/>
    <property type="molecule type" value="Genomic_DNA"/>
</dbReference>
<dbReference type="InterPro" id="IPR009839">
    <property type="entry name" value="SseB_N"/>
</dbReference>